<dbReference type="Proteomes" id="UP000001362">
    <property type="component" value="Chromosome"/>
</dbReference>
<dbReference type="HOGENOM" id="CLU_3039394_0_0_6"/>
<dbReference type="STRING" id="243159.AFE_2650"/>
<proteinExistence type="predicted"/>
<dbReference type="PaxDb" id="243159-AFE_2650"/>
<dbReference type="EMBL" id="CP001219">
    <property type="protein sequence ID" value="ACK79316.1"/>
    <property type="molecule type" value="Genomic_DNA"/>
</dbReference>
<name>B7J7W4_ACIF2</name>
<sequence>MAMSMVPVTGHDAPVHEIFTSHKWLQWRRKLNSVSGHMACQTDHRTLGILDREF</sequence>
<organism evidence="1 2">
    <name type="scientific">Acidithiobacillus ferrooxidans (strain ATCC 23270 / DSM 14882 / CIP 104768 / NCIMB 8455)</name>
    <name type="common">Ferrobacillus ferrooxidans (strain ATCC 23270)</name>
    <dbReference type="NCBI Taxonomy" id="243159"/>
    <lineage>
        <taxon>Bacteria</taxon>
        <taxon>Pseudomonadati</taxon>
        <taxon>Pseudomonadota</taxon>
        <taxon>Acidithiobacillia</taxon>
        <taxon>Acidithiobacillales</taxon>
        <taxon>Acidithiobacillaceae</taxon>
        <taxon>Acidithiobacillus</taxon>
    </lineage>
</organism>
<dbReference type="AlphaFoldDB" id="B7J7W4"/>
<evidence type="ECO:0000313" key="1">
    <source>
        <dbReference type="EMBL" id="ACK79316.1"/>
    </source>
</evidence>
<keyword evidence="2" id="KW-1185">Reference proteome</keyword>
<accession>B7J7W4</accession>
<gene>
    <name evidence="1" type="ordered locus">AFE_2650</name>
</gene>
<dbReference type="KEGG" id="afr:AFE_2650"/>
<evidence type="ECO:0000313" key="2">
    <source>
        <dbReference type="Proteomes" id="UP000001362"/>
    </source>
</evidence>
<reference evidence="1 2" key="1">
    <citation type="journal article" date="2008" name="BMC Genomics">
        <title>Acidithiobacillus ferrooxidans metabolism: from genome sequence to industrial applications.</title>
        <authorList>
            <person name="Valdes J."/>
            <person name="Pedroso I."/>
            <person name="Quatrini R."/>
            <person name="Dodson R.J."/>
            <person name="Tettelin H."/>
            <person name="Blake R.II."/>
            <person name="Eisen J.A."/>
            <person name="Holmes D.S."/>
        </authorList>
    </citation>
    <scope>NUCLEOTIDE SEQUENCE [LARGE SCALE GENOMIC DNA]</scope>
    <source>
        <strain evidence="2">ATCC 23270 / DSM 14882 / CIP 104768 / NCIMB 8455</strain>
    </source>
</reference>
<protein>
    <submittedName>
        <fullName evidence="1">Uncharacterized protein</fullName>
    </submittedName>
</protein>